<accession>R7QK88</accession>
<dbReference type="Gramene" id="CDF37820">
    <property type="protein sequence ID" value="CDF37820"/>
    <property type="gene ID" value="CHC_T00006003001"/>
</dbReference>
<dbReference type="RefSeq" id="XP_005717691.1">
    <property type="nucleotide sequence ID" value="XM_005717634.1"/>
</dbReference>
<evidence type="ECO:0000313" key="2">
    <source>
        <dbReference type="Proteomes" id="UP000012073"/>
    </source>
</evidence>
<proteinExistence type="predicted"/>
<sequence>MTKFEAVRIASVLVSSLPVCSGRTSIALDADENISFASGHPGQPVQHAYLHPSFTHNRRICSPCAAAYTNTEPLTQVCKQAFLIFITPVL</sequence>
<dbReference type="KEGG" id="ccp:CHC_T00006003001"/>
<gene>
    <name evidence="1" type="ORF">CHC_T00006003001</name>
</gene>
<keyword evidence="2" id="KW-1185">Reference proteome</keyword>
<reference evidence="2" key="1">
    <citation type="journal article" date="2013" name="Proc. Natl. Acad. Sci. U.S.A.">
        <title>Genome structure and metabolic features in the red seaweed Chondrus crispus shed light on evolution of the Archaeplastida.</title>
        <authorList>
            <person name="Collen J."/>
            <person name="Porcel B."/>
            <person name="Carre W."/>
            <person name="Ball S.G."/>
            <person name="Chaparro C."/>
            <person name="Tonon T."/>
            <person name="Barbeyron T."/>
            <person name="Michel G."/>
            <person name="Noel B."/>
            <person name="Valentin K."/>
            <person name="Elias M."/>
            <person name="Artiguenave F."/>
            <person name="Arun A."/>
            <person name="Aury J.M."/>
            <person name="Barbosa-Neto J.F."/>
            <person name="Bothwell J.H."/>
            <person name="Bouget F.Y."/>
            <person name="Brillet L."/>
            <person name="Cabello-Hurtado F."/>
            <person name="Capella-Gutierrez S."/>
            <person name="Charrier B."/>
            <person name="Cladiere L."/>
            <person name="Cock J.M."/>
            <person name="Coelho S.M."/>
            <person name="Colleoni C."/>
            <person name="Czjzek M."/>
            <person name="Da Silva C."/>
            <person name="Delage L."/>
            <person name="Denoeud F."/>
            <person name="Deschamps P."/>
            <person name="Dittami S.M."/>
            <person name="Gabaldon T."/>
            <person name="Gachon C.M."/>
            <person name="Groisillier A."/>
            <person name="Herve C."/>
            <person name="Jabbari K."/>
            <person name="Katinka M."/>
            <person name="Kloareg B."/>
            <person name="Kowalczyk N."/>
            <person name="Labadie K."/>
            <person name="Leblanc C."/>
            <person name="Lopez P.J."/>
            <person name="McLachlan D.H."/>
            <person name="Meslet-Cladiere L."/>
            <person name="Moustafa A."/>
            <person name="Nehr Z."/>
            <person name="Nyvall Collen P."/>
            <person name="Panaud O."/>
            <person name="Partensky F."/>
            <person name="Poulain J."/>
            <person name="Rensing S.A."/>
            <person name="Rousvoal S."/>
            <person name="Samson G."/>
            <person name="Symeonidi A."/>
            <person name="Weissenbach J."/>
            <person name="Zambounis A."/>
            <person name="Wincker P."/>
            <person name="Boyen C."/>
        </authorList>
    </citation>
    <scope>NUCLEOTIDE SEQUENCE [LARGE SCALE GENOMIC DNA]</scope>
    <source>
        <strain evidence="2">cv. Stackhouse</strain>
    </source>
</reference>
<dbReference type="EMBL" id="HG001872">
    <property type="protein sequence ID" value="CDF37820.1"/>
    <property type="molecule type" value="Genomic_DNA"/>
</dbReference>
<organism evidence="1 2">
    <name type="scientific">Chondrus crispus</name>
    <name type="common">Carrageen Irish moss</name>
    <name type="synonym">Polymorpha crispa</name>
    <dbReference type="NCBI Taxonomy" id="2769"/>
    <lineage>
        <taxon>Eukaryota</taxon>
        <taxon>Rhodophyta</taxon>
        <taxon>Florideophyceae</taxon>
        <taxon>Rhodymeniophycidae</taxon>
        <taxon>Gigartinales</taxon>
        <taxon>Gigartinaceae</taxon>
        <taxon>Chondrus</taxon>
    </lineage>
</organism>
<dbReference type="GeneID" id="17325409"/>
<dbReference type="AlphaFoldDB" id="R7QK88"/>
<evidence type="ECO:0000313" key="1">
    <source>
        <dbReference type="EMBL" id="CDF37820.1"/>
    </source>
</evidence>
<name>R7QK88_CHOCR</name>
<protein>
    <submittedName>
        <fullName evidence="1">Uncharacterized protein</fullName>
    </submittedName>
</protein>
<dbReference type="Proteomes" id="UP000012073">
    <property type="component" value="Unassembled WGS sequence"/>
</dbReference>